<comment type="caution">
    <text evidence="2">The sequence shown here is derived from an EMBL/GenBank/DDBJ whole genome shotgun (WGS) entry which is preliminary data.</text>
</comment>
<dbReference type="AlphaFoldDB" id="A0A4C1T4J1"/>
<dbReference type="OrthoDB" id="413361at2759"/>
<organism evidence="2 3">
    <name type="scientific">Eumeta variegata</name>
    <name type="common">Bagworm moth</name>
    <name type="synonym">Eumeta japonica</name>
    <dbReference type="NCBI Taxonomy" id="151549"/>
    <lineage>
        <taxon>Eukaryota</taxon>
        <taxon>Metazoa</taxon>
        <taxon>Ecdysozoa</taxon>
        <taxon>Arthropoda</taxon>
        <taxon>Hexapoda</taxon>
        <taxon>Insecta</taxon>
        <taxon>Pterygota</taxon>
        <taxon>Neoptera</taxon>
        <taxon>Endopterygota</taxon>
        <taxon>Lepidoptera</taxon>
        <taxon>Glossata</taxon>
        <taxon>Ditrysia</taxon>
        <taxon>Tineoidea</taxon>
        <taxon>Psychidae</taxon>
        <taxon>Oiketicinae</taxon>
        <taxon>Eumeta</taxon>
    </lineage>
</organism>
<gene>
    <name evidence="2" type="ORF">EVAR_69973_1</name>
</gene>
<proteinExistence type="predicted"/>
<protein>
    <submittedName>
        <fullName evidence="2">Retrovirus-related Pol polyprotein from transposon TNT 1-94</fullName>
    </submittedName>
</protein>
<evidence type="ECO:0000259" key="1">
    <source>
        <dbReference type="Pfam" id="PF25597"/>
    </source>
</evidence>
<name>A0A4C1T4J1_EUMVA</name>
<dbReference type="Pfam" id="PF25597">
    <property type="entry name" value="SH3_retrovirus"/>
    <property type="match status" value="1"/>
</dbReference>
<accession>A0A4C1T4J1</accession>
<sequence>MVHVPKEHCLKWDKKSAEYILVGYGEDVMGYRLYNPVKKNIVTNRDVIFMEEEL</sequence>
<evidence type="ECO:0000313" key="3">
    <source>
        <dbReference type="Proteomes" id="UP000299102"/>
    </source>
</evidence>
<feature type="domain" description="Retroviral polymerase SH3-like" evidence="1">
    <location>
        <begin position="2"/>
        <end position="52"/>
    </location>
</feature>
<reference evidence="2 3" key="1">
    <citation type="journal article" date="2019" name="Commun. Biol.">
        <title>The bagworm genome reveals a unique fibroin gene that provides high tensile strength.</title>
        <authorList>
            <person name="Kono N."/>
            <person name="Nakamura H."/>
            <person name="Ohtoshi R."/>
            <person name="Tomita M."/>
            <person name="Numata K."/>
            <person name="Arakawa K."/>
        </authorList>
    </citation>
    <scope>NUCLEOTIDE SEQUENCE [LARGE SCALE GENOMIC DNA]</scope>
</reference>
<dbReference type="InterPro" id="IPR057670">
    <property type="entry name" value="SH3_retrovirus"/>
</dbReference>
<dbReference type="EMBL" id="BGZK01004499">
    <property type="protein sequence ID" value="GBP09332.1"/>
    <property type="molecule type" value="Genomic_DNA"/>
</dbReference>
<keyword evidence="3" id="KW-1185">Reference proteome</keyword>
<evidence type="ECO:0000313" key="2">
    <source>
        <dbReference type="EMBL" id="GBP09332.1"/>
    </source>
</evidence>
<dbReference type="Proteomes" id="UP000299102">
    <property type="component" value="Unassembled WGS sequence"/>
</dbReference>
<feature type="non-terminal residue" evidence="2">
    <location>
        <position position="54"/>
    </location>
</feature>